<evidence type="ECO:0000259" key="7">
    <source>
        <dbReference type="Pfam" id="PF11967"/>
    </source>
</evidence>
<dbReference type="NCBIfam" id="TIGR00613">
    <property type="entry name" value="reco"/>
    <property type="match status" value="1"/>
</dbReference>
<evidence type="ECO:0000256" key="3">
    <source>
        <dbReference type="ARBA" id="ARBA00022763"/>
    </source>
</evidence>
<evidence type="ECO:0000256" key="2">
    <source>
        <dbReference type="ARBA" id="ARBA00021310"/>
    </source>
</evidence>
<evidence type="ECO:0000256" key="5">
    <source>
        <dbReference type="ARBA" id="ARBA00023204"/>
    </source>
</evidence>
<dbReference type="AlphaFoldDB" id="A0A3B1AKG0"/>
<dbReference type="PANTHER" id="PTHR33991:SF1">
    <property type="entry name" value="DNA REPAIR PROTEIN RECO"/>
    <property type="match status" value="1"/>
</dbReference>
<dbReference type="GO" id="GO:0043590">
    <property type="term" value="C:bacterial nucleoid"/>
    <property type="evidence" value="ECO:0007669"/>
    <property type="project" value="TreeGrafter"/>
</dbReference>
<dbReference type="Gene3D" id="1.20.1440.120">
    <property type="entry name" value="Recombination protein O, C-terminal domain"/>
    <property type="match status" value="1"/>
</dbReference>
<proteinExistence type="inferred from homology"/>
<gene>
    <name evidence="8" type="ORF">MNBD_GAMMA19-873</name>
</gene>
<dbReference type="Pfam" id="PF11967">
    <property type="entry name" value="RecO_N"/>
    <property type="match status" value="1"/>
</dbReference>
<dbReference type="InterPro" id="IPR037278">
    <property type="entry name" value="ARFGAP/RecO"/>
</dbReference>
<dbReference type="InterPro" id="IPR022572">
    <property type="entry name" value="DNA_rep/recomb_RecO_N"/>
</dbReference>
<comment type="similarity">
    <text evidence="1">Belongs to the RecO family.</text>
</comment>
<dbReference type="InterPro" id="IPR012340">
    <property type="entry name" value="NA-bd_OB-fold"/>
</dbReference>
<dbReference type="HAMAP" id="MF_00201">
    <property type="entry name" value="RecO"/>
    <property type="match status" value="1"/>
</dbReference>
<dbReference type="SUPFAM" id="SSF57863">
    <property type="entry name" value="ArfGap/RecO-like zinc finger"/>
    <property type="match status" value="1"/>
</dbReference>
<name>A0A3B1AKG0_9ZZZZ</name>
<reference evidence="8" key="1">
    <citation type="submission" date="2018-06" db="EMBL/GenBank/DDBJ databases">
        <authorList>
            <person name="Zhirakovskaya E."/>
        </authorList>
    </citation>
    <scope>NUCLEOTIDE SEQUENCE</scope>
</reference>
<keyword evidence="4" id="KW-0233">DNA recombination</keyword>
<feature type="domain" description="DNA replication/recombination mediator RecO N-terminal" evidence="7">
    <location>
        <begin position="1"/>
        <end position="75"/>
    </location>
</feature>
<dbReference type="Gene3D" id="2.40.50.140">
    <property type="entry name" value="Nucleic acid-binding proteins"/>
    <property type="match status" value="1"/>
</dbReference>
<dbReference type="Pfam" id="PF02565">
    <property type="entry name" value="RecO_C"/>
    <property type="match status" value="1"/>
</dbReference>
<accession>A0A3B1AKG0</accession>
<dbReference type="PANTHER" id="PTHR33991">
    <property type="entry name" value="DNA REPAIR PROTEIN RECO"/>
    <property type="match status" value="1"/>
</dbReference>
<sequence>MRVSLQPAYVLHQRAYRDTSAILELFTPEQGRVGVIAKGVRGNKPRWRGLLQNFQPLLVSFNQRGELGLLTDAEAQGTALRINPHLIASGFYLNEILLRLLQRHDAQLELFGWYDAALRELAALNKAEDAQIELEIILRRFEIRLLTALGYGLVLDYDVHSATPVQAGQDYIYFLEQGPVLFVEDSASTLAEGFAPTENNEALMGIKISGHTLLALQENDLSTAPVRRQAKQLLRAMLGHYLGPKPLQSRQLLQQSAQLAQRMTP</sequence>
<evidence type="ECO:0000256" key="6">
    <source>
        <dbReference type="ARBA" id="ARBA00033409"/>
    </source>
</evidence>
<protein>
    <recommendedName>
        <fullName evidence="2">DNA repair protein RecO</fullName>
    </recommendedName>
    <alternativeName>
        <fullName evidence="6">Recombination protein O</fullName>
    </alternativeName>
</protein>
<dbReference type="EMBL" id="UOFV01000153">
    <property type="protein sequence ID" value="VAW98829.1"/>
    <property type="molecule type" value="Genomic_DNA"/>
</dbReference>
<keyword evidence="5" id="KW-0234">DNA repair</keyword>
<evidence type="ECO:0000256" key="1">
    <source>
        <dbReference type="ARBA" id="ARBA00007452"/>
    </source>
</evidence>
<dbReference type="InterPro" id="IPR003717">
    <property type="entry name" value="RecO"/>
</dbReference>
<dbReference type="InterPro" id="IPR042242">
    <property type="entry name" value="RecO_C"/>
</dbReference>
<evidence type="ECO:0000256" key="4">
    <source>
        <dbReference type="ARBA" id="ARBA00023172"/>
    </source>
</evidence>
<dbReference type="GO" id="GO:0006310">
    <property type="term" value="P:DNA recombination"/>
    <property type="evidence" value="ECO:0007669"/>
    <property type="project" value="UniProtKB-KW"/>
</dbReference>
<organism evidence="8">
    <name type="scientific">hydrothermal vent metagenome</name>
    <dbReference type="NCBI Taxonomy" id="652676"/>
    <lineage>
        <taxon>unclassified sequences</taxon>
        <taxon>metagenomes</taxon>
        <taxon>ecological metagenomes</taxon>
    </lineage>
</organism>
<keyword evidence="3" id="KW-0227">DNA damage</keyword>
<dbReference type="SUPFAM" id="SSF50249">
    <property type="entry name" value="Nucleic acid-binding proteins"/>
    <property type="match status" value="1"/>
</dbReference>
<dbReference type="GO" id="GO:0006302">
    <property type="term" value="P:double-strand break repair"/>
    <property type="evidence" value="ECO:0007669"/>
    <property type="project" value="TreeGrafter"/>
</dbReference>
<evidence type="ECO:0000313" key="8">
    <source>
        <dbReference type="EMBL" id="VAW98829.1"/>
    </source>
</evidence>